<dbReference type="EMBL" id="JABLUU010000015">
    <property type="protein sequence ID" value="MBT0676205.1"/>
    <property type="molecule type" value="Genomic_DNA"/>
</dbReference>
<name>A0ABS5SRW2_9PROT</name>
<keyword evidence="3" id="KW-1185">Reference proteome</keyword>
<sequence>MSAHLQFRFDPFLAEQENRLLPRTNLHSPSIRTQMTEKYDIAATTNPDTVNRHTDTTSEPHHRRITMAGMRDSFPGL</sequence>
<gene>
    <name evidence="2" type="ORF">HNO79_12540</name>
</gene>
<reference evidence="2 3" key="1">
    <citation type="journal article" date="2021" name="Astrobiology">
        <title>Bacterial Cellulose Retains Robustness but Its Synthesis Declines After Exposure to a Mars-Like Environment Simulated Outside the International Space Station.</title>
        <authorList>
            <person name="Orlovska I."/>
            <person name="Podolich O."/>
            <person name="Kukharenko O."/>
            <person name="Zaets I."/>
            <person name="Reva O."/>
            <person name="Khirunenko L."/>
            <person name="Zmejkoski D."/>
            <person name="Rogalsky S."/>
            <person name="Barh D."/>
            <person name="Tiwari S."/>
            <person name="Kumavath R."/>
            <person name="Goes-Neto A."/>
            <person name="Azevedo V."/>
            <person name="Brenig B."/>
            <person name="Ghosh P."/>
            <person name="de Vera J.P."/>
            <person name="Kozyrovska N."/>
        </authorList>
    </citation>
    <scope>NUCLEOTIDE SEQUENCE [LARGE SCALE GENOMIC DNA]</scope>
    <source>
        <strain evidence="2 3">IMBG 311</strain>
    </source>
</reference>
<dbReference type="GeneID" id="79188571"/>
<protein>
    <submittedName>
        <fullName evidence="2">Uncharacterized protein</fullName>
    </submittedName>
</protein>
<organism evidence="2 3">
    <name type="scientific">Komagataeibacter oboediens</name>
    <dbReference type="NCBI Taxonomy" id="65958"/>
    <lineage>
        <taxon>Bacteria</taxon>
        <taxon>Pseudomonadati</taxon>
        <taxon>Pseudomonadota</taxon>
        <taxon>Alphaproteobacteria</taxon>
        <taxon>Acetobacterales</taxon>
        <taxon>Acetobacteraceae</taxon>
        <taxon>Komagataeibacter</taxon>
    </lineage>
</organism>
<evidence type="ECO:0000313" key="3">
    <source>
        <dbReference type="Proteomes" id="UP001519538"/>
    </source>
</evidence>
<comment type="caution">
    <text evidence="2">The sequence shown here is derived from an EMBL/GenBank/DDBJ whole genome shotgun (WGS) entry which is preliminary data.</text>
</comment>
<evidence type="ECO:0000313" key="2">
    <source>
        <dbReference type="EMBL" id="MBT0676205.1"/>
    </source>
</evidence>
<accession>A0ABS5SRW2</accession>
<dbReference type="Proteomes" id="UP001519538">
    <property type="component" value="Unassembled WGS sequence"/>
</dbReference>
<evidence type="ECO:0000256" key="1">
    <source>
        <dbReference type="SAM" id="MobiDB-lite"/>
    </source>
</evidence>
<proteinExistence type="predicted"/>
<dbReference type="RefSeq" id="WP_146221615.1">
    <property type="nucleotide sequence ID" value="NZ_BDLT01000045.1"/>
</dbReference>
<feature type="compositionally biased region" description="Basic and acidic residues" evidence="1">
    <location>
        <begin position="50"/>
        <end position="60"/>
    </location>
</feature>
<feature type="region of interest" description="Disordered" evidence="1">
    <location>
        <begin position="45"/>
        <end position="77"/>
    </location>
</feature>